<dbReference type="CDD" id="cd00160">
    <property type="entry name" value="RhoGEF"/>
    <property type="match status" value="1"/>
</dbReference>
<dbReference type="PROSITE" id="PS50010">
    <property type="entry name" value="DH_2"/>
    <property type="match status" value="1"/>
</dbReference>
<dbReference type="SUPFAM" id="SSF50729">
    <property type="entry name" value="PH domain-like"/>
    <property type="match status" value="1"/>
</dbReference>
<dbReference type="InterPro" id="IPR041020">
    <property type="entry name" value="PH_16"/>
</dbReference>
<sequence>MSICDLFTTAARGKDSEDNKKEPGDSKEQVHKTALGRRASGVTTQIVQTRRTVFTGISYQSEIGAKLTDFQPEDCKWVAMLPNPGLLTRSVRGGTVSSRAGLHAKPTSPLPFRSRSFTMDEDNKDKDKGKDKPTTGLSTDVSGDVNGDEEDDDEGEMNDEFQGDPDLDIKDEPEAWSVTVDKKIHKKMTAKEIKRQDVIHELIQTEVHHVRTLKIMQKIFYKGMLNHLPQETVDQIMPRLDDLLQINGDFLNRLKASEGDDTVVNSIGDVLEQQFSGETSEKMKSAYGEFCSNHMEGVELYKKLLRTDKKFADFITKCNTKQRSKPDYTSLKNSVTLVKEILQSVDQTIKDYEKQKQLQDMKLKLDLKVTVTFKNGKIKNIDFASNTSKLLHDGVLLWKTARGKLNETRVLIMEDMLVFLQEKDQKYSLLSLDQKAPIVRLKKLIVREVATDRKAIFLVSTSSQGPEMYEIVCESPNEKKRWMEIIREAVANAPVDESKS</sequence>
<dbReference type="InterPro" id="IPR001849">
    <property type="entry name" value="PH_domain"/>
</dbReference>
<dbReference type="InterPro" id="IPR000219">
    <property type="entry name" value="DH_dom"/>
</dbReference>
<dbReference type="CDD" id="cd13329">
    <property type="entry name" value="PH_RhoGEF"/>
    <property type="match status" value="1"/>
</dbReference>
<evidence type="ECO:0000256" key="1">
    <source>
        <dbReference type="ARBA" id="ARBA00004496"/>
    </source>
</evidence>
<keyword evidence="10" id="KW-1185">Reference proteome</keyword>
<keyword evidence="5" id="KW-0175">Coiled coil</keyword>
<evidence type="ECO:0000259" key="8">
    <source>
        <dbReference type="PROSITE" id="PS50010"/>
    </source>
</evidence>
<dbReference type="Proteomes" id="UP001163046">
    <property type="component" value="Unassembled WGS sequence"/>
</dbReference>
<dbReference type="PANTHER" id="PTHR13944:SF21">
    <property type="entry name" value="CYSTS, ISOFORM C"/>
    <property type="match status" value="1"/>
</dbReference>
<dbReference type="OrthoDB" id="28045at2759"/>
<feature type="region of interest" description="Disordered" evidence="6">
    <location>
        <begin position="97"/>
        <end position="174"/>
    </location>
</feature>
<keyword evidence="4" id="KW-0479">Metal-binding</keyword>
<name>A0A9W9ZR28_9CNID</name>
<comment type="subcellular location">
    <subcellularLocation>
        <location evidence="1">Cytoplasm</location>
    </subcellularLocation>
</comment>
<dbReference type="InterPro" id="IPR051632">
    <property type="entry name" value="Rho_GEF"/>
</dbReference>
<dbReference type="GO" id="GO:0005737">
    <property type="term" value="C:cytoplasm"/>
    <property type="evidence" value="ECO:0007669"/>
    <property type="project" value="UniProtKB-SubCell"/>
</dbReference>
<dbReference type="Pfam" id="PF00621">
    <property type="entry name" value="RhoGEF"/>
    <property type="match status" value="1"/>
</dbReference>
<keyword evidence="4" id="KW-0863">Zinc-finger</keyword>
<dbReference type="SUPFAM" id="SSF48065">
    <property type="entry name" value="DBL homology domain (DH-domain)"/>
    <property type="match status" value="1"/>
</dbReference>
<accession>A0A9W9ZR28</accession>
<proteinExistence type="predicted"/>
<feature type="domain" description="PH" evidence="7">
    <location>
        <begin position="389"/>
        <end position="491"/>
    </location>
</feature>
<dbReference type="GO" id="GO:0008270">
    <property type="term" value="F:zinc ion binding"/>
    <property type="evidence" value="ECO:0007669"/>
    <property type="project" value="UniProtKB-KW"/>
</dbReference>
<evidence type="ECO:0000256" key="5">
    <source>
        <dbReference type="ARBA" id="ARBA00023054"/>
    </source>
</evidence>
<evidence type="ECO:0000256" key="2">
    <source>
        <dbReference type="ARBA" id="ARBA00022490"/>
    </source>
</evidence>
<feature type="region of interest" description="Disordered" evidence="6">
    <location>
        <begin position="12"/>
        <end position="32"/>
    </location>
</feature>
<dbReference type="Gene3D" id="1.20.900.10">
    <property type="entry name" value="Dbl homology (DH) domain"/>
    <property type="match status" value="1"/>
</dbReference>
<dbReference type="AlphaFoldDB" id="A0A9W9ZR28"/>
<keyword evidence="3" id="KW-0597">Phosphoprotein</keyword>
<dbReference type="SMART" id="SM00325">
    <property type="entry name" value="RhoGEF"/>
    <property type="match status" value="1"/>
</dbReference>
<evidence type="ECO:0000256" key="3">
    <source>
        <dbReference type="ARBA" id="ARBA00022553"/>
    </source>
</evidence>
<reference evidence="9" key="1">
    <citation type="submission" date="2023-01" db="EMBL/GenBank/DDBJ databases">
        <title>Genome assembly of the deep-sea coral Lophelia pertusa.</title>
        <authorList>
            <person name="Herrera S."/>
            <person name="Cordes E."/>
        </authorList>
    </citation>
    <scope>NUCLEOTIDE SEQUENCE</scope>
    <source>
        <strain evidence="9">USNM1676648</strain>
        <tissue evidence="9">Polyp</tissue>
    </source>
</reference>
<evidence type="ECO:0000256" key="6">
    <source>
        <dbReference type="SAM" id="MobiDB-lite"/>
    </source>
</evidence>
<gene>
    <name evidence="9" type="ORF">OS493_016404</name>
</gene>
<dbReference type="InterPro" id="IPR011993">
    <property type="entry name" value="PH-like_dom_sf"/>
</dbReference>
<feature type="domain" description="DH" evidence="8">
    <location>
        <begin position="194"/>
        <end position="350"/>
    </location>
</feature>
<keyword evidence="2" id="KW-0963">Cytoplasm</keyword>
<feature type="compositionally biased region" description="Basic and acidic residues" evidence="6">
    <location>
        <begin position="12"/>
        <end position="31"/>
    </location>
</feature>
<keyword evidence="4" id="KW-0862">Zinc</keyword>
<dbReference type="Gene3D" id="2.30.29.30">
    <property type="entry name" value="Pleckstrin-homology domain (PH domain)/Phosphotyrosine-binding domain (PTB)"/>
    <property type="match status" value="1"/>
</dbReference>
<evidence type="ECO:0000259" key="7">
    <source>
        <dbReference type="PROSITE" id="PS50003"/>
    </source>
</evidence>
<evidence type="ECO:0000313" key="9">
    <source>
        <dbReference type="EMBL" id="KAJ7385328.1"/>
    </source>
</evidence>
<dbReference type="PANTHER" id="PTHR13944">
    <property type="entry name" value="AGAP007712-PA"/>
    <property type="match status" value="1"/>
</dbReference>
<feature type="compositionally biased region" description="Acidic residues" evidence="6">
    <location>
        <begin position="146"/>
        <end position="166"/>
    </location>
</feature>
<dbReference type="GO" id="GO:0005085">
    <property type="term" value="F:guanyl-nucleotide exchange factor activity"/>
    <property type="evidence" value="ECO:0007669"/>
    <property type="project" value="InterPro"/>
</dbReference>
<dbReference type="GO" id="GO:0035023">
    <property type="term" value="P:regulation of Rho protein signal transduction"/>
    <property type="evidence" value="ECO:0007669"/>
    <property type="project" value="TreeGrafter"/>
</dbReference>
<evidence type="ECO:0000313" key="10">
    <source>
        <dbReference type="Proteomes" id="UP001163046"/>
    </source>
</evidence>
<protein>
    <submittedName>
        <fullName evidence="9">Uncharacterized protein</fullName>
    </submittedName>
</protein>
<comment type="caution">
    <text evidence="9">The sequence shown here is derived from an EMBL/GenBank/DDBJ whole genome shotgun (WGS) entry which is preliminary data.</text>
</comment>
<evidence type="ECO:0000256" key="4">
    <source>
        <dbReference type="ARBA" id="ARBA00022771"/>
    </source>
</evidence>
<dbReference type="InterPro" id="IPR035899">
    <property type="entry name" value="DBL_dom_sf"/>
</dbReference>
<organism evidence="9 10">
    <name type="scientific">Desmophyllum pertusum</name>
    <dbReference type="NCBI Taxonomy" id="174260"/>
    <lineage>
        <taxon>Eukaryota</taxon>
        <taxon>Metazoa</taxon>
        <taxon>Cnidaria</taxon>
        <taxon>Anthozoa</taxon>
        <taxon>Hexacorallia</taxon>
        <taxon>Scleractinia</taxon>
        <taxon>Caryophylliina</taxon>
        <taxon>Caryophylliidae</taxon>
        <taxon>Desmophyllum</taxon>
    </lineage>
</organism>
<feature type="compositionally biased region" description="Basic and acidic residues" evidence="6">
    <location>
        <begin position="121"/>
        <end position="133"/>
    </location>
</feature>
<dbReference type="EMBL" id="MU825881">
    <property type="protein sequence ID" value="KAJ7385328.1"/>
    <property type="molecule type" value="Genomic_DNA"/>
</dbReference>
<dbReference type="SMART" id="SM00233">
    <property type="entry name" value="PH"/>
    <property type="match status" value="1"/>
</dbReference>
<dbReference type="PROSITE" id="PS50003">
    <property type="entry name" value="PH_DOMAIN"/>
    <property type="match status" value="1"/>
</dbReference>
<dbReference type="Pfam" id="PF17838">
    <property type="entry name" value="PH_16"/>
    <property type="match status" value="1"/>
</dbReference>